<evidence type="ECO:0000256" key="1">
    <source>
        <dbReference type="SAM" id="MobiDB-lite"/>
    </source>
</evidence>
<feature type="compositionally biased region" description="Basic residues" evidence="1">
    <location>
        <begin position="187"/>
        <end position="199"/>
    </location>
</feature>
<feature type="compositionally biased region" description="Gly residues" evidence="1">
    <location>
        <begin position="174"/>
        <end position="186"/>
    </location>
</feature>
<comment type="caution">
    <text evidence="2">The sequence shown here is derived from an EMBL/GenBank/DDBJ whole genome shotgun (WGS) entry which is preliminary data.</text>
</comment>
<name>A0ABN9PB66_9DINO</name>
<accession>A0ABN9PB66</accession>
<proteinExistence type="predicted"/>
<reference evidence="2" key="1">
    <citation type="submission" date="2023-10" db="EMBL/GenBank/DDBJ databases">
        <authorList>
            <person name="Chen Y."/>
            <person name="Shah S."/>
            <person name="Dougan E. K."/>
            <person name="Thang M."/>
            <person name="Chan C."/>
        </authorList>
    </citation>
    <scope>NUCLEOTIDE SEQUENCE [LARGE SCALE GENOMIC DNA]</scope>
</reference>
<feature type="compositionally biased region" description="Basic residues" evidence="1">
    <location>
        <begin position="10"/>
        <end position="21"/>
    </location>
</feature>
<keyword evidence="3" id="KW-1185">Reference proteome</keyword>
<evidence type="ECO:0000313" key="3">
    <source>
        <dbReference type="Proteomes" id="UP001189429"/>
    </source>
</evidence>
<feature type="compositionally biased region" description="Polar residues" evidence="1">
    <location>
        <begin position="281"/>
        <end position="291"/>
    </location>
</feature>
<dbReference type="Proteomes" id="UP001189429">
    <property type="component" value="Unassembled WGS sequence"/>
</dbReference>
<gene>
    <name evidence="2" type="ORF">PCOR1329_LOCUS1327</name>
</gene>
<dbReference type="EMBL" id="CAUYUJ010000321">
    <property type="protein sequence ID" value="CAK0789918.1"/>
    <property type="molecule type" value="Genomic_DNA"/>
</dbReference>
<feature type="compositionally biased region" description="Basic and acidic residues" evidence="1">
    <location>
        <begin position="22"/>
        <end position="46"/>
    </location>
</feature>
<protein>
    <submittedName>
        <fullName evidence="2">Uncharacterized protein</fullName>
    </submittedName>
</protein>
<feature type="compositionally biased region" description="Basic residues" evidence="1">
    <location>
        <begin position="158"/>
        <end position="167"/>
    </location>
</feature>
<organism evidence="2 3">
    <name type="scientific">Prorocentrum cordatum</name>
    <dbReference type="NCBI Taxonomy" id="2364126"/>
    <lineage>
        <taxon>Eukaryota</taxon>
        <taxon>Sar</taxon>
        <taxon>Alveolata</taxon>
        <taxon>Dinophyceae</taxon>
        <taxon>Prorocentrales</taxon>
        <taxon>Prorocentraceae</taxon>
        <taxon>Prorocentrum</taxon>
    </lineage>
</organism>
<feature type="compositionally biased region" description="Low complexity" evidence="1">
    <location>
        <begin position="76"/>
        <end position="85"/>
    </location>
</feature>
<sequence>MKPQNILERHLRRRRRRRKRRREEEEGGRKEEGNVKAALKDAREVGAESTRSPRRPRRALQKPARARRRRARPRAWARGSAAGGPNRVGRKGRIAQGGGEGEEEGEEVGALGAQGHPGHTSTSPEVSRVLPRSGPEREAPARGFTRPGPPLFQGRGARGPRPRRLHCARQAPTQGGGGGRGGGGGWRSRRPVVNHRGAARRLGPVLTRPCSRRGRARSLDGCPSGGRGHSCALPPEKEREEGQDEEKIDIKERRGEAPCKATHNSVRTVGATERYPAQVNGPCNQMQQKAL</sequence>
<feature type="compositionally biased region" description="Basic and acidic residues" evidence="1">
    <location>
        <begin position="248"/>
        <end position="257"/>
    </location>
</feature>
<evidence type="ECO:0000313" key="2">
    <source>
        <dbReference type="EMBL" id="CAK0789918.1"/>
    </source>
</evidence>
<feature type="region of interest" description="Disordered" evidence="1">
    <location>
        <begin position="1"/>
        <end position="291"/>
    </location>
</feature>
<feature type="compositionally biased region" description="Basic residues" evidence="1">
    <location>
        <begin position="52"/>
        <end position="75"/>
    </location>
</feature>